<protein>
    <submittedName>
        <fullName evidence="2">Uncharacterized protein</fullName>
    </submittedName>
</protein>
<accession>A0A6N2WWR8</accession>
<name>A0A6N2WWR8_9BACE</name>
<feature type="chain" id="PRO_5026979268" evidence="1">
    <location>
        <begin position="20"/>
        <end position="69"/>
    </location>
</feature>
<dbReference type="RefSeq" id="WP_044534837.1">
    <property type="nucleotide sequence ID" value="NZ_BAABZC010000001.1"/>
</dbReference>
<dbReference type="EMBL" id="CACRSU010000048">
    <property type="protein sequence ID" value="VYT46127.1"/>
    <property type="molecule type" value="Genomic_DNA"/>
</dbReference>
<organism evidence="2">
    <name type="scientific">Bacteroides intestinalis</name>
    <dbReference type="NCBI Taxonomy" id="329854"/>
    <lineage>
        <taxon>Bacteria</taxon>
        <taxon>Pseudomonadati</taxon>
        <taxon>Bacteroidota</taxon>
        <taxon>Bacteroidia</taxon>
        <taxon>Bacteroidales</taxon>
        <taxon>Bacteroidaceae</taxon>
        <taxon>Bacteroides</taxon>
    </lineage>
</organism>
<reference evidence="2" key="1">
    <citation type="submission" date="2019-11" db="EMBL/GenBank/DDBJ databases">
        <authorList>
            <person name="Feng L."/>
        </authorList>
    </citation>
    <scope>NUCLEOTIDE SEQUENCE</scope>
    <source>
        <strain evidence="2">BintestinalisLFYP9</strain>
    </source>
</reference>
<gene>
    <name evidence="2" type="ORF">BILFYP9_03892</name>
</gene>
<sequence length="69" mass="8020">MKQPFSTLLVMLLCSVAYAHIAMKSGLPTYQKHARPMSLTRFYQWMEKAKPESILHGKEVPVLMKQEIR</sequence>
<evidence type="ECO:0000256" key="1">
    <source>
        <dbReference type="SAM" id="SignalP"/>
    </source>
</evidence>
<evidence type="ECO:0000313" key="2">
    <source>
        <dbReference type="EMBL" id="VYT46127.1"/>
    </source>
</evidence>
<dbReference type="AlphaFoldDB" id="A0A6N2WWR8"/>
<proteinExistence type="predicted"/>
<feature type="signal peptide" evidence="1">
    <location>
        <begin position="1"/>
        <end position="19"/>
    </location>
</feature>
<keyword evidence="1" id="KW-0732">Signal</keyword>